<protein>
    <submittedName>
        <fullName evidence="2">Uncharacterized protein</fullName>
    </submittedName>
</protein>
<accession>A0A816PXJ3</accession>
<proteinExistence type="predicted"/>
<gene>
    <name evidence="2" type="ORF">WKI299_LOCUS10780</name>
</gene>
<feature type="region of interest" description="Disordered" evidence="1">
    <location>
        <begin position="923"/>
        <end position="948"/>
    </location>
</feature>
<evidence type="ECO:0000313" key="2">
    <source>
        <dbReference type="EMBL" id="CAF2053657.1"/>
    </source>
</evidence>
<dbReference type="PANTHER" id="PTHR33053:SF9">
    <property type="entry name" value="AGAP000105-PA"/>
    <property type="match status" value="1"/>
</dbReference>
<dbReference type="AlphaFoldDB" id="A0A816PXJ3"/>
<evidence type="ECO:0000313" key="3">
    <source>
        <dbReference type="Proteomes" id="UP000663856"/>
    </source>
</evidence>
<organism evidence="2 3">
    <name type="scientific">Rotaria magnacalcarata</name>
    <dbReference type="NCBI Taxonomy" id="392030"/>
    <lineage>
        <taxon>Eukaryota</taxon>
        <taxon>Metazoa</taxon>
        <taxon>Spiralia</taxon>
        <taxon>Gnathifera</taxon>
        <taxon>Rotifera</taxon>
        <taxon>Eurotatoria</taxon>
        <taxon>Bdelloidea</taxon>
        <taxon>Philodinida</taxon>
        <taxon>Philodinidae</taxon>
        <taxon>Rotaria</taxon>
    </lineage>
</organism>
<reference evidence="2" key="1">
    <citation type="submission" date="2021-02" db="EMBL/GenBank/DDBJ databases">
        <authorList>
            <person name="Nowell W R."/>
        </authorList>
    </citation>
    <scope>NUCLEOTIDE SEQUENCE</scope>
</reference>
<feature type="compositionally biased region" description="Acidic residues" evidence="1">
    <location>
        <begin position="38"/>
        <end position="50"/>
    </location>
</feature>
<feature type="compositionally biased region" description="Polar residues" evidence="1">
    <location>
        <begin position="923"/>
        <end position="933"/>
    </location>
</feature>
<feature type="region of interest" description="Disordered" evidence="1">
    <location>
        <begin position="966"/>
        <end position="1015"/>
    </location>
</feature>
<dbReference type="Pfam" id="PF02992">
    <property type="entry name" value="Transposase_21"/>
    <property type="match status" value="1"/>
</dbReference>
<feature type="compositionally biased region" description="Polar residues" evidence="1">
    <location>
        <begin position="52"/>
        <end position="73"/>
    </location>
</feature>
<feature type="compositionally biased region" description="Basic and acidic residues" evidence="1">
    <location>
        <begin position="976"/>
        <end position="985"/>
    </location>
</feature>
<feature type="region of interest" description="Disordered" evidence="1">
    <location>
        <begin position="35"/>
        <end position="73"/>
    </location>
</feature>
<feature type="compositionally biased region" description="Polar residues" evidence="1">
    <location>
        <begin position="990"/>
        <end position="1015"/>
    </location>
</feature>
<dbReference type="Proteomes" id="UP000663856">
    <property type="component" value="Unassembled WGS sequence"/>
</dbReference>
<dbReference type="InterPro" id="IPR004242">
    <property type="entry name" value="Transposase_21"/>
</dbReference>
<name>A0A816PXJ3_9BILA</name>
<sequence>MIRFRSSAAKKVNFRRLEREEQRKRLHYLFDKHNPIDSECEDNDDEDNDNEPSMQTQSTASSPHIDSPNSPCNKLNYMNDDINNYLPNDHLLNEENETSLFNGSSITLNQAVHKLVSFFNDFNINKRTAIQLLRIIKIFLPKPNRLPTTWKGIMKILGRVSTSRTTFLCSACLQQCQRSRYGTKLCRNERCSVKNRTMKSNDIVELVHLDICTQVQSILLRNQLLLNRKELYPMTDICYGEFYCNKSNVTTNRITFIVHVDGSPLVKSSKQSMWPCFASIVELPPPIRDYQKNIVLLSLWASRVKPDPDVFLQETIEELKLLINNGTSIFINEQEYVISFRTQYFISDLPAKALFCKTINFNGYSACTECHSTGEWNAENKVVIYPFTQNNLTSRTHQEYINAAREAKKKSTTKRNISVNGIKGISALLQIFEYPSQIIFDYMHLVCLGHMPSLIKRWCQSTIDRSTIRSIDSSLDQLRLPHNVNVPFLDSILNASQWKAKNNRLFVLNVGVPIVTLHLPQLLASHFLLYSMAVKMLHAPESIEEINLAEDLMNYYCKTAGLIYDRSIEIYSLHAHIHLAQQVRKHGGLAHTSAFGFESCIRFISKKAHGSKHLGTQISYWIDLQTIMNTHPVNPPTVTTINEIKWLDNRLDPYRTILDQQIVLNAVNLDSCNFYLRLKSLFVIYHTTIYSQPFKCKSYIISYIDSISKSVHYGNIILFMKEGSRLFAFVQKYTLNSTLITDYLGIPSSLHSQANKLFPILRLTNTFVLIPVDSIRHKYNSIAVVKAKQCCPAEHDGFVFVQSGKKKFTGVILEEGSLSQCSAAADRLTKKTVNPEIESDYERNNNMNQLKQPATTATFTSLNSIPFTEKNSNGQPRLASVIMTSTDNSANDVRSGQSINNSSLNENEDVLLELPKVACTTTMSTSNNLNKPTNTHHPKKSILKNKRFKQSNGELSSTILFQNMDNTLDDSDNSDDEHAADDAHHTCTNQSSDQVPTFNGRLVTSSNKSNKRSCATSSSEIQQLLSLTQKLETQYLKPMLVRQDRLETMMRNSFANQKKIQNVLRKQKMNILLVDADANDESVVNESFQSILEHKLPNGSTIDLLQKKGVKEHANLYVTSLMDTLFDDPEELVRIEAKDLPSDNRYNLIKEAVRNKFRLSKDEHETMWVWLHTVILAKRRTIDAKLKKTQPLNQQINN</sequence>
<comment type="caution">
    <text evidence="2">The sequence shown here is derived from an EMBL/GenBank/DDBJ whole genome shotgun (WGS) entry which is preliminary data.</text>
</comment>
<evidence type="ECO:0000256" key="1">
    <source>
        <dbReference type="SAM" id="MobiDB-lite"/>
    </source>
</evidence>
<dbReference type="EMBL" id="CAJNRF010003893">
    <property type="protein sequence ID" value="CAF2053657.1"/>
    <property type="molecule type" value="Genomic_DNA"/>
</dbReference>
<feature type="compositionally biased region" description="Basic residues" evidence="1">
    <location>
        <begin position="934"/>
        <end position="948"/>
    </location>
</feature>
<dbReference type="PANTHER" id="PTHR33053">
    <property type="entry name" value="PROTEIN, PUTATIVE-RELATED"/>
    <property type="match status" value="1"/>
</dbReference>